<reference evidence="1 2" key="1">
    <citation type="submission" date="2019-03" db="EMBL/GenBank/DDBJ databases">
        <title>Genome sequence of Sphingomonas sp. 17J27-24.</title>
        <authorList>
            <person name="Kim M."/>
            <person name="Maeng S."/>
            <person name="Sathiyaraj S."/>
        </authorList>
    </citation>
    <scope>NUCLEOTIDE SEQUENCE [LARGE SCALE GENOMIC DNA]</scope>
    <source>
        <strain evidence="1 2">17J27-24</strain>
    </source>
</reference>
<dbReference type="SUPFAM" id="SSF53474">
    <property type="entry name" value="alpha/beta-Hydrolases"/>
    <property type="match status" value="1"/>
</dbReference>
<comment type="caution">
    <text evidence="1">The sequence shown here is derived from an EMBL/GenBank/DDBJ whole genome shotgun (WGS) entry which is preliminary data.</text>
</comment>
<dbReference type="InterPro" id="IPR029058">
    <property type="entry name" value="AB_hydrolase_fold"/>
</dbReference>
<protein>
    <recommendedName>
        <fullName evidence="3">Alpha/beta hydrolase</fullName>
    </recommendedName>
</protein>
<sequence>MRIGPADRPALLILAPLLEEMNRTRALLAATMRRLAERGWTCLLPDLPGTGESERPLERCTWDDWRKAVRAAAPSPLAGIVAIRGGCLLDDAVPSQGVWRFSPVDGAALVRDLDRAGRVSDGGAAGYTLSPALAGALADAVPAGHARLRTLRLSSDPGAADRKLDHAPLWRRAEPQNSYELVDLIASDIDEWMRVCGAS</sequence>
<dbReference type="AlphaFoldDB" id="A0A4Y8ZSC1"/>
<dbReference type="Proteomes" id="UP000298213">
    <property type="component" value="Unassembled WGS sequence"/>
</dbReference>
<dbReference type="RefSeq" id="WP_225421401.1">
    <property type="nucleotide sequence ID" value="NZ_SPDV01000019.1"/>
</dbReference>
<proteinExistence type="predicted"/>
<keyword evidence="2" id="KW-1185">Reference proteome</keyword>
<gene>
    <name evidence="1" type="ORF">E2493_11420</name>
</gene>
<dbReference type="EMBL" id="SPDV01000019">
    <property type="protein sequence ID" value="TFI58182.1"/>
    <property type="molecule type" value="Genomic_DNA"/>
</dbReference>
<accession>A0A4Y8ZSC1</accession>
<name>A0A4Y8ZSC1_9SPHN</name>
<evidence type="ECO:0000313" key="1">
    <source>
        <dbReference type="EMBL" id="TFI58182.1"/>
    </source>
</evidence>
<evidence type="ECO:0008006" key="3">
    <source>
        <dbReference type="Google" id="ProtNLM"/>
    </source>
</evidence>
<dbReference type="Gene3D" id="3.40.50.1820">
    <property type="entry name" value="alpha/beta hydrolase"/>
    <property type="match status" value="1"/>
</dbReference>
<organism evidence="1 2">
    <name type="scientific">Sphingomonas parva</name>
    <dbReference type="NCBI Taxonomy" id="2555898"/>
    <lineage>
        <taxon>Bacteria</taxon>
        <taxon>Pseudomonadati</taxon>
        <taxon>Pseudomonadota</taxon>
        <taxon>Alphaproteobacteria</taxon>
        <taxon>Sphingomonadales</taxon>
        <taxon>Sphingomonadaceae</taxon>
        <taxon>Sphingomonas</taxon>
    </lineage>
</organism>
<evidence type="ECO:0000313" key="2">
    <source>
        <dbReference type="Proteomes" id="UP000298213"/>
    </source>
</evidence>